<dbReference type="InterPro" id="IPR011335">
    <property type="entry name" value="Restrct_endonuc-II-like"/>
</dbReference>
<evidence type="ECO:0000313" key="3">
    <source>
        <dbReference type="EMBL" id="PZO61284.1"/>
    </source>
</evidence>
<accession>A0A2W4XWV7</accession>
<dbReference type="AlphaFoldDB" id="A0A2W4XWV7"/>
<dbReference type="Proteomes" id="UP000249794">
    <property type="component" value="Unassembled WGS sequence"/>
</dbReference>
<proteinExistence type="predicted"/>
<dbReference type="InterPro" id="IPR008538">
    <property type="entry name" value="Uma2"/>
</dbReference>
<comment type="caution">
    <text evidence="3">The sequence shown here is derived from an EMBL/GenBank/DDBJ whole genome shotgun (WGS) entry which is preliminary data.</text>
</comment>
<dbReference type="Pfam" id="PF05685">
    <property type="entry name" value="Uma2"/>
    <property type="match status" value="1"/>
</dbReference>
<dbReference type="InterPro" id="IPR012296">
    <property type="entry name" value="Nuclease_put_TT1808"/>
</dbReference>
<evidence type="ECO:0000313" key="4">
    <source>
        <dbReference type="Proteomes" id="UP000249794"/>
    </source>
</evidence>
<dbReference type="EMBL" id="QBMP01000002">
    <property type="protein sequence ID" value="PZO61284.1"/>
    <property type="molecule type" value="Genomic_DNA"/>
</dbReference>
<dbReference type="CDD" id="cd06260">
    <property type="entry name" value="DUF820-like"/>
    <property type="match status" value="1"/>
</dbReference>
<feature type="compositionally biased region" description="Basic and acidic residues" evidence="1">
    <location>
        <begin position="185"/>
        <end position="208"/>
    </location>
</feature>
<evidence type="ECO:0000256" key="1">
    <source>
        <dbReference type="SAM" id="MobiDB-lite"/>
    </source>
</evidence>
<dbReference type="SUPFAM" id="SSF52980">
    <property type="entry name" value="Restriction endonuclease-like"/>
    <property type="match status" value="1"/>
</dbReference>
<gene>
    <name evidence="3" type="ORF">DCF15_00465</name>
</gene>
<evidence type="ECO:0000259" key="2">
    <source>
        <dbReference type="Pfam" id="PF05685"/>
    </source>
</evidence>
<feature type="domain" description="Putative restriction endonuclease" evidence="2">
    <location>
        <begin position="41"/>
        <end position="149"/>
    </location>
</feature>
<sequence length="242" mass="28198">MVQQLSKKEVFYPDSDGQPMADNTKQFQWIVDIKENLEAIFAADPNVFVAGDLLWYPVEGSNTIRRAPDAMVAFGRPKGDRGSYMQWKEDNIAPQVVFEVLSPGNRQGEMAKKFQFYQRYGVQEYYVYDPDNIEFTGWQRVGHYLEVIEDIQDWVSPLLQIRFVLTPDTLKIYRPDGEPFLSLTDTRKERDQAKQERDQAQQERDQAQQERNQAQQERDQAQQKAEQLAARLKELGIDPTDV</sequence>
<protein>
    <recommendedName>
        <fullName evidence="2">Putative restriction endonuclease domain-containing protein</fullName>
    </recommendedName>
</protein>
<dbReference type="Gene3D" id="3.90.1570.10">
    <property type="entry name" value="tt1808, chain A"/>
    <property type="match status" value="1"/>
</dbReference>
<reference evidence="4" key="1">
    <citation type="submission" date="2018-04" db="EMBL/GenBank/DDBJ databases">
        <authorList>
            <person name="Cornet L."/>
        </authorList>
    </citation>
    <scope>NUCLEOTIDE SEQUENCE [LARGE SCALE GENOMIC DNA]</scope>
</reference>
<name>A0A2W4XWV7_9CYAN</name>
<dbReference type="PANTHER" id="PTHR33352:SF2">
    <property type="entry name" value="SLL0995 PROTEIN"/>
    <property type="match status" value="1"/>
</dbReference>
<reference evidence="3 4" key="2">
    <citation type="submission" date="2018-06" db="EMBL/GenBank/DDBJ databases">
        <title>Metagenomic assembly of (sub)arctic Cyanobacteria and their associated microbiome from non-axenic cultures.</title>
        <authorList>
            <person name="Baurain D."/>
        </authorList>
    </citation>
    <scope>NUCLEOTIDE SEQUENCE [LARGE SCALE GENOMIC DNA]</scope>
    <source>
        <strain evidence="3">ULC027bin1</strain>
    </source>
</reference>
<feature type="region of interest" description="Disordered" evidence="1">
    <location>
        <begin position="181"/>
        <end position="226"/>
    </location>
</feature>
<dbReference type="PANTHER" id="PTHR33352">
    <property type="entry name" value="SLR1095 PROTEIN"/>
    <property type="match status" value="1"/>
</dbReference>
<organism evidence="3 4">
    <name type="scientific">Phormidesmis priestleyi</name>
    <dbReference type="NCBI Taxonomy" id="268141"/>
    <lineage>
        <taxon>Bacteria</taxon>
        <taxon>Bacillati</taxon>
        <taxon>Cyanobacteriota</taxon>
        <taxon>Cyanophyceae</taxon>
        <taxon>Leptolyngbyales</taxon>
        <taxon>Leptolyngbyaceae</taxon>
        <taxon>Phormidesmis</taxon>
    </lineage>
</organism>